<feature type="chain" id="PRO_5045603588" description="Lipoprotein" evidence="2">
    <location>
        <begin position="27"/>
        <end position="211"/>
    </location>
</feature>
<keyword evidence="1" id="KW-0812">Transmembrane</keyword>
<evidence type="ECO:0000256" key="1">
    <source>
        <dbReference type="SAM" id="Phobius"/>
    </source>
</evidence>
<gene>
    <name evidence="3" type="ORF">OV287_12060</name>
</gene>
<comment type="caution">
    <text evidence="3">The sequence shown here is derived from an EMBL/GenBank/DDBJ whole genome shotgun (WGS) entry which is preliminary data.</text>
</comment>
<dbReference type="PROSITE" id="PS51257">
    <property type="entry name" value="PROKAR_LIPOPROTEIN"/>
    <property type="match status" value="1"/>
</dbReference>
<evidence type="ECO:0000256" key="2">
    <source>
        <dbReference type="SAM" id="SignalP"/>
    </source>
</evidence>
<organism evidence="3 4">
    <name type="scientific">Archangium lansingense</name>
    <dbReference type="NCBI Taxonomy" id="2995310"/>
    <lineage>
        <taxon>Bacteria</taxon>
        <taxon>Pseudomonadati</taxon>
        <taxon>Myxococcota</taxon>
        <taxon>Myxococcia</taxon>
        <taxon>Myxococcales</taxon>
        <taxon>Cystobacterineae</taxon>
        <taxon>Archangiaceae</taxon>
        <taxon>Archangium</taxon>
    </lineage>
</organism>
<feature type="transmembrane region" description="Helical" evidence="1">
    <location>
        <begin position="163"/>
        <end position="196"/>
    </location>
</feature>
<keyword evidence="1" id="KW-1133">Transmembrane helix</keyword>
<keyword evidence="2" id="KW-0732">Signal</keyword>
<evidence type="ECO:0008006" key="5">
    <source>
        <dbReference type="Google" id="ProtNLM"/>
    </source>
</evidence>
<protein>
    <recommendedName>
        <fullName evidence="5">Lipoprotein</fullName>
    </recommendedName>
</protein>
<keyword evidence="4" id="KW-1185">Reference proteome</keyword>
<sequence length="211" mass="23036">MTLRPTPRKLVAAALSVLLVSCSATRYTTPTSAEELAGLVLILNELPDGQMTHSWQRAEDFDLARYRPQSSNHSPYGRIVLVAARPRDCDQELQDCYQDCMRRPLAPGYGHVKTPRKGGGKSEYCRDACWQAYQDCVELQKLQPQEFTAVDSAIDWLKRNHKMILVGSAVMIAGVVFVVVSAGAGVVVLAPIALVASPAIPSEPYIVGVLP</sequence>
<accession>A0ABT4A0P8</accession>
<keyword evidence="1" id="KW-0472">Membrane</keyword>
<reference evidence="3 4" key="1">
    <citation type="submission" date="2022-11" db="EMBL/GenBank/DDBJ databases">
        <title>Minimal conservation of predation-associated metabolite biosynthetic gene clusters underscores biosynthetic potential of Myxococcota including descriptions for ten novel species: Archangium lansinium sp. nov., Myxococcus landrumus sp. nov., Nannocystis bai.</title>
        <authorList>
            <person name="Ahearne A."/>
            <person name="Stevens C."/>
            <person name="Phillips K."/>
        </authorList>
    </citation>
    <scope>NUCLEOTIDE SEQUENCE [LARGE SCALE GENOMIC DNA]</scope>
    <source>
        <strain evidence="3 4">MIWBW</strain>
    </source>
</reference>
<dbReference type="EMBL" id="JAPNKA010000001">
    <property type="protein sequence ID" value="MCY1075228.1"/>
    <property type="molecule type" value="Genomic_DNA"/>
</dbReference>
<feature type="signal peptide" evidence="2">
    <location>
        <begin position="1"/>
        <end position="26"/>
    </location>
</feature>
<evidence type="ECO:0000313" key="4">
    <source>
        <dbReference type="Proteomes" id="UP001207654"/>
    </source>
</evidence>
<name>A0ABT4A0P8_9BACT</name>
<evidence type="ECO:0000313" key="3">
    <source>
        <dbReference type="EMBL" id="MCY1075228.1"/>
    </source>
</evidence>
<proteinExistence type="predicted"/>
<dbReference type="Proteomes" id="UP001207654">
    <property type="component" value="Unassembled WGS sequence"/>
</dbReference>
<dbReference type="RefSeq" id="WP_267534172.1">
    <property type="nucleotide sequence ID" value="NZ_JAPNKA010000001.1"/>
</dbReference>